<evidence type="ECO:0000256" key="1">
    <source>
        <dbReference type="SAM" id="SignalP"/>
    </source>
</evidence>
<name>A0A927QWV6_9ACTN</name>
<dbReference type="RefSeq" id="WP_192767208.1">
    <property type="nucleotide sequence ID" value="NZ_JADBEB010000001.1"/>
</dbReference>
<organism evidence="2 3">
    <name type="scientific">Plantactinospora soyae</name>
    <dbReference type="NCBI Taxonomy" id="1544732"/>
    <lineage>
        <taxon>Bacteria</taxon>
        <taxon>Bacillati</taxon>
        <taxon>Actinomycetota</taxon>
        <taxon>Actinomycetes</taxon>
        <taxon>Micromonosporales</taxon>
        <taxon>Micromonosporaceae</taxon>
        <taxon>Plantactinospora</taxon>
    </lineage>
</organism>
<proteinExistence type="predicted"/>
<dbReference type="EMBL" id="JADBEB010000001">
    <property type="protein sequence ID" value="MBE1487350.1"/>
    <property type="molecule type" value="Genomic_DNA"/>
</dbReference>
<comment type="caution">
    <text evidence="2">The sequence shown here is derived from an EMBL/GenBank/DDBJ whole genome shotgun (WGS) entry which is preliminary data.</text>
</comment>
<gene>
    <name evidence="2" type="ORF">H4W31_002988</name>
</gene>
<reference evidence="2" key="1">
    <citation type="submission" date="2020-10" db="EMBL/GenBank/DDBJ databases">
        <title>Sequencing the genomes of 1000 actinobacteria strains.</title>
        <authorList>
            <person name="Klenk H.-P."/>
        </authorList>
    </citation>
    <scope>NUCLEOTIDE SEQUENCE</scope>
    <source>
        <strain evidence="2">DSM 46832</strain>
    </source>
</reference>
<protein>
    <recommendedName>
        <fullName evidence="4">Tat pathway signal sequence domain protein</fullName>
    </recommendedName>
</protein>
<accession>A0A927QWV6</accession>
<keyword evidence="1" id="KW-0732">Signal</keyword>
<evidence type="ECO:0000313" key="2">
    <source>
        <dbReference type="EMBL" id="MBE1487350.1"/>
    </source>
</evidence>
<sequence length="311" mass="33210">MSSLFRRRLLAGASALAVAGSLLVAGPASAAPVAESSLSWSIGVSDGEPLTGVLTEPEARFQSLRDGAINRINVYAGSTYWSMSFAAPVGEQLHPGNYPNAERAGFQSGRAPGLDVSYQSSGCNTVHGKFTIHQIAFDGTGTISMLDATFVRRCSPAEPAVTGTLKYRATPLSYRYTLADEQPETAPSHTFRGATSTFWAQTFWSDSLRFGVSGDRRSAIVEFAPPQGEQLTAGRTYRNAQPIDSPSQAEPGLSVDGFSCRPTTGTFTIKELEYGPDGEPVALSATFTLKCTEYPSPEDPRVLKGTIHFHA</sequence>
<feature type="signal peptide" evidence="1">
    <location>
        <begin position="1"/>
        <end position="30"/>
    </location>
</feature>
<dbReference type="AlphaFoldDB" id="A0A927QWV6"/>
<dbReference type="PROSITE" id="PS51318">
    <property type="entry name" value="TAT"/>
    <property type="match status" value="1"/>
</dbReference>
<dbReference type="InterPro" id="IPR006311">
    <property type="entry name" value="TAT_signal"/>
</dbReference>
<feature type="chain" id="PRO_5037066435" description="Tat pathway signal sequence domain protein" evidence="1">
    <location>
        <begin position="31"/>
        <end position="311"/>
    </location>
</feature>
<dbReference type="Proteomes" id="UP000649753">
    <property type="component" value="Unassembled WGS sequence"/>
</dbReference>
<evidence type="ECO:0000313" key="3">
    <source>
        <dbReference type="Proteomes" id="UP000649753"/>
    </source>
</evidence>
<keyword evidence="3" id="KW-1185">Reference proteome</keyword>
<evidence type="ECO:0008006" key="4">
    <source>
        <dbReference type="Google" id="ProtNLM"/>
    </source>
</evidence>